<evidence type="ECO:0008006" key="5">
    <source>
        <dbReference type="Google" id="ProtNLM"/>
    </source>
</evidence>
<dbReference type="AlphaFoldDB" id="A0A371YJ37"/>
<dbReference type="Proteomes" id="UP001595455">
    <property type="component" value="Unassembled WGS sequence"/>
</dbReference>
<sequence>MKFKPYYRLLGARDIFNKCEQNEATYRSVIHQSYYASYNQLVEEIENRLFYPVDVETKKKSVHKAYLEACINKQDTLKEDHSDYDSLEKIINDLKQLRGFRAISDYEIKRKVNKSNAELSIILADRIFNAIEKLG</sequence>
<evidence type="ECO:0000313" key="2">
    <source>
        <dbReference type="EMBL" id="RFC81364.1"/>
    </source>
</evidence>
<keyword evidence="4" id="KW-1185">Reference proteome</keyword>
<reference evidence="4" key="3">
    <citation type="journal article" date="2019" name="Int. J. Syst. Evol. Microbiol.">
        <title>The Global Catalogue of Microorganisms (GCM) 10K type strain sequencing project: providing services to taxonomists for standard genome sequencing and annotation.</title>
        <authorList>
            <consortium name="The Broad Institute Genomics Platform"/>
            <consortium name="The Broad Institute Genome Sequencing Center for Infectious Disease"/>
            <person name="Wu L."/>
            <person name="Ma J."/>
        </authorList>
    </citation>
    <scope>NUCLEOTIDE SEQUENCE [LARGE SCALE GENOMIC DNA]</scope>
    <source>
        <strain evidence="4">KCTC 62575</strain>
    </source>
</reference>
<reference evidence="1" key="4">
    <citation type="submission" date="2024-09" db="EMBL/GenBank/DDBJ databases">
        <authorList>
            <person name="Sun Q."/>
            <person name="Mori K."/>
        </authorList>
    </citation>
    <scope>NUCLEOTIDE SEQUENCE</scope>
    <source>
        <strain evidence="1">KCTC 62575</strain>
    </source>
</reference>
<gene>
    <name evidence="1" type="ORF">ACFODO_23875</name>
    <name evidence="2" type="ORF">C9E89_022260</name>
</gene>
<comment type="caution">
    <text evidence="2">The sequence shown here is derived from an EMBL/GenBank/DDBJ whole genome shotgun (WGS) entry which is preliminary data.</text>
</comment>
<dbReference type="EMBL" id="PYIX02000123">
    <property type="protein sequence ID" value="RFC81364.1"/>
    <property type="molecule type" value="Genomic_DNA"/>
</dbReference>
<organism evidence="2 3">
    <name type="scientific">Acinetobacter sichuanensis</name>
    <dbReference type="NCBI Taxonomy" id="2136183"/>
    <lineage>
        <taxon>Bacteria</taxon>
        <taxon>Pseudomonadati</taxon>
        <taxon>Pseudomonadota</taxon>
        <taxon>Gammaproteobacteria</taxon>
        <taxon>Moraxellales</taxon>
        <taxon>Moraxellaceae</taxon>
        <taxon>Acinetobacter</taxon>
    </lineage>
</organism>
<evidence type="ECO:0000313" key="3">
    <source>
        <dbReference type="Proteomes" id="UP000240957"/>
    </source>
</evidence>
<dbReference type="Proteomes" id="UP000240957">
    <property type="component" value="Unassembled WGS sequence"/>
</dbReference>
<dbReference type="RefSeq" id="WP_107010262.1">
    <property type="nucleotide sequence ID" value="NZ_JBHRSF010000174.1"/>
</dbReference>
<accession>A0A371YJ37</accession>
<evidence type="ECO:0000313" key="4">
    <source>
        <dbReference type="Proteomes" id="UP001595455"/>
    </source>
</evidence>
<name>A0A371YJ37_9GAMM</name>
<dbReference type="EMBL" id="JBHRSF010000174">
    <property type="protein sequence ID" value="MFC2998234.1"/>
    <property type="molecule type" value="Genomic_DNA"/>
</dbReference>
<reference evidence="2 3" key="2">
    <citation type="submission" date="2018-08" db="EMBL/GenBank/DDBJ databases">
        <title>The draft genome of Acinetobacter sichuanensis strain WCHAc060041.</title>
        <authorList>
            <person name="Qin J."/>
            <person name="Feng Y."/>
            <person name="Zong Z."/>
        </authorList>
    </citation>
    <scope>NUCLEOTIDE SEQUENCE [LARGE SCALE GENOMIC DNA]</scope>
    <source>
        <strain evidence="2 3">WCHAc060041</strain>
    </source>
</reference>
<proteinExistence type="predicted"/>
<protein>
    <recommendedName>
        <fullName evidence="5">HEPN domain-containing protein</fullName>
    </recommendedName>
</protein>
<dbReference type="Gene3D" id="1.20.120.330">
    <property type="entry name" value="Nucleotidyltransferases domain 2"/>
    <property type="match status" value="1"/>
</dbReference>
<reference evidence="1" key="1">
    <citation type="journal article" date="2014" name="Int. J. Syst. Evol. Microbiol.">
        <title>Complete genome of a new Firmicutes species belonging to the dominant human colonic microbiota ('Ruminococcus bicirculans') reveals two chromosomes and a selective capacity to utilize plant glucans.</title>
        <authorList>
            <consortium name="NISC Comparative Sequencing Program"/>
            <person name="Wegmann U."/>
            <person name="Louis P."/>
            <person name="Goesmann A."/>
            <person name="Henrissat B."/>
            <person name="Duncan S.H."/>
            <person name="Flint H.J."/>
        </authorList>
    </citation>
    <scope>NUCLEOTIDE SEQUENCE</scope>
    <source>
        <strain evidence="1">KCTC 62575</strain>
    </source>
</reference>
<evidence type="ECO:0000313" key="1">
    <source>
        <dbReference type="EMBL" id="MFC2998234.1"/>
    </source>
</evidence>
<dbReference type="OrthoDB" id="7030738at2"/>